<dbReference type="Ensembl" id="ENSCSET00000020305.1">
    <property type="protein sequence ID" value="ENSCSEP00000020057.1"/>
    <property type="gene ID" value="ENSCSEG00000012810.1"/>
</dbReference>
<dbReference type="GO" id="GO:0005886">
    <property type="term" value="C:plasma membrane"/>
    <property type="evidence" value="ECO:0007669"/>
    <property type="project" value="UniProtKB-SubCell"/>
</dbReference>
<evidence type="ECO:0000256" key="11">
    <source>
        <dbReference type="ARBA" id="ARBA00023170"/>
    </source>
</evidence>
<keyword evidence="19" id="KW-1185">Reference proteome</keyword>
<evidence type="ECO:0000256" key="16">
    <source>
        <dbReference type="SAM" id="Phobius"/>
    </source>
</evidence>
<dbReference type="GeneTree" id="ENSGT01150000286942"/>
<keyword evidence="5" id="KW-0732">Signal</keyword>
<keyword evidence="6" id="KW-0832">Ubl conjugation</keyword>
<comment type="subcellular location">
    <subcellularLocation>
        <location evidence="2">Cell membrane</location>
        <topology evidence="2">Multi-pass membrane protein</topology>
    </subcellularLocation>
    <subcellularLocation>
        <location evidence="1">Cell projection</location>
    </subcellularLocation>
</comment>
<organism evidence="18 19">
    <name type="scientific">Cynoglossus semilaevis</name>
    <name type="common">Tongue sole</name>
    <dbReference type="NCBI Taxonomy" id="244447"/>
    <lineage>
        <taxon>Eukaryota</taxon>
        <taxon>Metazoa</taxon>
        <taxon>Chordata</taxon>
        <taxon>Craniata</taxon>
        <taxon>Vertebrata</taxon>
        <taxon>Euteleostomi</taxon>
        <taxon>Actinopterygii</taxon>
        <taxon>Neopterygii</taxon>
        <taxon>Teleostei</taxon>
        <taxon>Neoteleostei</taxon>
        <taxon>Acanthomorphata</taxon>
        <taxon>Carangaria</taxon>
        <taxon>Pleuronectiformes</taxon>
        <taxon>Pleuronectoidei</taxon>
        <taxon>Cynoglossidae</taxon>
        <taxon>Cynoglossinae</taxon>
        <taxon>Cynoglossus</taxon>
    </lineage>
</organism>
<evidence type="ECO:0000256" key="12">
    <source>
        <dbReference type="ARBA" id="ARBA00023180"/>
    </source>
</evidence>
<feature type="region of interest" description="Disordered" evidence="15">
    <location>
        <begin position="547"/>
        <end position="577"/>
    </location>
</feature>
<accession>A0A3P8W0H0</accession>
<dbReference type="InterPro" id="IPR003909">
    <property type="entry name" value="GPR37_orph"/>
</dbReference>
<feature type="transmembrane region" description="Helical" evidence="16">
    <location>
        <begin position="172"/>
        <end position="200"/>
    </location>
</feature>
<evidence type="ECO:0000256" key="4">
    <source>
        <dbReference type="ARBA" id="ARBA00022692"/>
    </source>
</evidence>
<dbReference type="GO" id="GO:0008528">
    <property type="term" value="F:G protein-coupled peptide receptor activity"/>
    <property type="evidence" value="ECO:0007669"/>
    <property type="project" value="TreeGrafter"/>
</dbReference>
<evidence type="ECO:0000256" key="3">
    <source>
        <dbReference type="ARBA" id="ARBA00022475"/>
    </source>
</evidence>
<protein>
    <submittedName>
        <fullName evidence="18">G protein-coupled receptor 37 like 1</fullName>
    </submittedName>
</protein>
<feature type="compositionally biased region" description="Basic and acidic residues" evidence="15">
    <location>
        <begin position="104"/>
        <end position="116"/>
    </location>
</feature>
<evidence type="ECO:0000256" key="10">
    <source>
        <dbReference type="ARBA" id="ARBA00023157"/>
    </source>
</evidence>
<feature type="transmembrane region" description="Helical" evidence="16">
    <location>
        <begin position="212"/>
        <end position="232"/>
    </location>
</feature>
<dbReference type="PANTHER" id="PTHR46216">
    <property type="entry name" value="PROSAPOSIN RECEPTOR GPR37 FAMILY MEMBER"/>
    <property type="match status" value="1"/>
</dbReference>
<feature type="domain" description="G-protein coupled receptors family 1 profile" evidence="17">
    <location>
        <begin position="191"/>
        <end position="507"/>
    </location>
</feature>
<evidence type="ECO:0000256" key="15">
    <source>
        <dbReference type="SAM" id="MobiDB-lite"/>
    </source>
</evidence>
<evidence type="ECO:0000313" key="19">
    <source>
        <dbReference type="Proteomes" id="UP000265120"/>
    </source>
</evidence>
<keyword evidence="7 16" id="KW-1133">Transmembrane helix</keyword>
<evidence type="ECO:0000256" key="8">
    <source>
        <dbReference type="ARBA" id="ARBA00023040"/>
    </source>
</evidence>
<keyword evidence="9 16" id="KW-0472">Membrane</keyword>
<feature type="transmembrane region" description="Helical" evidence="16">
    <location>
        <begin position="484"/>
        <end position="510"/>
    </location>
</feature>
<feature type="transmembrane region" description="Helical" evidence="16">
    <location>
        <begin position="448"/>
        <end position="472"/>
    </location>
</feature>
<feature type="region of interest" description="Disordered" evidence="15">
    <location>
        <begin position="418"/>
        <end position="437"/>
    </location>
</feature>
<reference evidence="18" key="3">
    <citation type="submission" date="2025-09" db="UniProtKB">
        <authorList>
            <consortium name="Ensembl"/>
        </authorList>
    </citation>
    <scope>IDENTIFICATION</scope>
</reference>
<evidence type="ECO:0000256" key="7">
    <source>
        <dbReference type="ARBA" id="ARBA00022989"/>
    </source>
</evidence>
<reference evidence="18 19" key="1">
    <citation type="journal article" date="2014" name="Nat. Genet.">
        <title>Whole-genome sequence of a flatfish provides insights into ZW sex chromosome evolution and adaptation to a benthic lifestyle.</title>
        <authorList>
            <person name="Chen S."/>
            <person name="Zhang G."/>
            <person name="Shao C."/>
            <person name="Huang Q."/>
            <person name="Liu G."/>
            <person name="Zhang P."/>
            <person name="Song W."/>
            <person name="An N."/>
            <person name="Chalopin D."/>
            <person name="Volff J.N."/>
            <person name="Hong Y."/>
            <person name="Li Q."/>
            <person name="Sha Z."/>
            <person name="Zhou H."/>
            <person name="Xie M."/>
            <person name="Yu Q."/>
            <person name="Liu Y."/>
            <person name="Xiang H."/>
            <person name="Wang N."/>
            <person name="Wu K."/>
            <person name="Yang C."/>
            <person name="Zhou Q."/>
            <person name="Liao X."/>
            <person name="Yang L."/>
            <person name="Hu Q."/>
            <person name="Zhang J."/>
            <person name="Meng L."/>
            <person name="Jin L."/>
            <person name="Tian Y."/>
            <person name="Lian J."/>
            <person name="Yang J."/>
            <person name="Miao G."/>
            <person name="Liu S."/>
            <person name="Liang Z."/>
            <person name="Yan F."/>
            <person name="Li Y."/>
            <person name="Sun B."/>
            <person name="Zhang H."/>
            <person name="Zhang J."/>
            <person name="Zhu Y."/>
            <person name="Du M."/>
            <person name="Zhao Y."/>
            <person name="Schartl M."/>
            <person name="Tang Q."/>
            <person name="Wang J."/>
        </authorList>
    </citation>
    <scope>NUCLEOTIDE SEQUENCE</scope>
</reference>
<keyword evidence="13" id="KW-0807">Transducer</keyword>
<dbReference type="RefSeq" id="XP_008318929.1">
    <property type="nucleotide sequence ID" value="XM_008320707.2"/>
</dbReference>
<evidence type="ECO:0000313" key="18">
    <source>
        <dbReference type="Ensembl" id="ENSCSEP00000020057.1"/>
    </source>
</evidence>
<feature type="region of interest" description="Disordered" evidence="15">
    <location>
        <begin position="104"/>
        <end position="139"/>
    </location>
</feature>
<evidence type="ECO:0000259" key="17">
    <source>
        <dbReference type="PROSITE" id="PS50262"/>
    </source>
</evidence>
<dbReference type="PANTHER" id="PTHR46216:SF4">
    <property type="entry name" value="G-PROTEIN COUPLED RECEPTOR 37-LIKE 1"/>
    <property type="match status" value="1"/>
</dbReference>
<proteinExistence type="predicted"/>
<keyword evidence="3" id="KW-1003">Cell membrane</keyword>
<dbReference type="OrthoDB" id="8960080at2759"/>
<dbReference type="PRINTS" id="PR00237">
    <property type="entry name" value="GPCRRHODOPSN"/>
</dbReference>
<evidence type="ECO:0000256" key="1">
    <source>
        <dbReference type="ARBA" id="ARBA00004316"/>
    </source>
</evidence>
<feature type="transmembrane region" description="Helical" evidence="16">
    <location>
        <begin position="381"/>
        <end position="402"/>
    </location>
</feature>
<dbReference type="GO" id="GO:0042995">
    <property type="term" value="C:cell projection"/>
    <property type="evidence" value="ECO:0007669"/>
    <property type="project" value="UniProtKB-SubCell"/>
</dbReference>
<dbReference type="GO" id="GO:0043235">
    <property type="term" value="C:receptor complex"/>
    <property type="evidence" value="ECO:0007669"/>
    <property type="project" value="TreeGrafter"/>
</dbReference>
<evidence type="ECO:0000256" key="6">
    <source>
        <dbReference type="ARBA" id="ARBA00022843"/>
    </source>
</evidence>
<evidence type="ECO:0000256" key="9">
    <source>
        <dbReference type="ARBA" id="ARBA00023136"/>
    </source>
</evidence>
<evidence type="ECO:0000256" key="2">
    <source>
        <dbReference type="ARBA" id="ARBA00004651"/>
    </source>
</evidence>
<evidence type="ECO:0000256" key="14">
    <source>
        <dbReference type="ARBA" id="ARBA00023273"/>
    </source>
</evidence>
<dbReference type="GO" id="GO:0043410">
    <property type="term" value="P:positive regulation of MAPK cascade"/>
    <property type="evidence" value="ECO:0007669"/>
    <property type="project" value="TreeGrafter"/>
</dbReference>
<dbReference type="GeneID" id="103386446"/>
<evidence type="ECO:0000256" key="13">
    <source>
        <dbReference type="ARBA" id="ARBA00023224"/>
    </source>
</evidence>
<dbReference type="Proteomes" id="UP000265120">
    <property type="component" value="Chromosome 11"/>
</dbReference>
<feature type="compositionally biased region" description="Low complexity" evidence="15">
    <location>
        <begin position="547"/>
        <end position="563"/>
    </location>
</feature>
<keyword evidence="12" id="KW-0325">Glycoprotein</keyword>
<dbReference type="PROSITE" id="PS50262">
    <property type="entry name" value="G_PROTEIN_RECEP_F1_2"/>
    <property type="match status" value="1"/>
</dbReference>
<dbReference type="STRING" id="244447.ENSCSEP00000020057"/>
<dbReference type="Pfam" id="PF00001">
    <property type="entry name" value="7tm_1"/>
    <property type="match status" value="1"/>
</dbReference>
<dbReference type="InterPro" id="IPR017452">
    <property type="entry name" value="GPCR_Rhodpsn_7TM"/>
</dbReference>
<evidence type="ECO:0000256" key="5">
    <source>
        <dbReference type="ARBA" id="ARBA00022729"/>
    </source>
</evidence>
<dbReference type="InParanoid" id="A0A3P8W0H0"/>
<dbReference type="SUPFAM" id="SSF81321">
    <property type="entry name" value="Family A G protein-coupled receptor-like"/>
    <property type="match status" value="1"/>
</dbReference>
<keyword evidence="14" id="KW-0966">Cell projection</keyword>
<sequence length="593" mass="64954">MNSWSFTESQGCEKTFSLEEAKLTKRRMSPVLFLLFLYLWTSEPRLVHSHPGVQSRTGAGLETQLEVDAGTSAAETDDSVSLTKTHEDRIERWEVTVLRRVARGAKDGESRRRDPHPASSQGKPRPYDDPHGYFTTPRTERLTSAPVTDHSSSGGRGPGLLNPLFPVTDSTYWAYAVMLLALVLFAVGIVGNLALMCIVWHNFYLKSAWNCILAGLAFWDFVVLFFCLPVVVFHELTLKRLLGDLSCRLVPYLEVTSLGVATFSLCALSIDRFHAATGPGPLQAPRVESCQSILSKLSVIWLGSMVLAVPELLLWQLSQETVNLPVLPTDLYHSQSGGSLTAALRANTGSFKVDICVREPSVELPENIYALILTYHEARMWWFFGCYICLPLLFTLACDLVTRRVLAQRLLQKPEGDKVTSRCSSSSSSSSTTKKKQHVRVHRLRPTVMALTVLYITCNLPESICNITLAYVSVPESTTLHPLILTALGLIGQFLLFVRCSATPVLLLCLCRSLGQAFMDCCCCCCEECLPDSNSSSSSSASAAAMSTLSSPTSPTPSSLSPSNKDETLKSLLGPEPAVCDRAKDSLAIGTPC</sequence>
<dbReference type="KEGG" id="csem:103386446"/>
<keyword evidence="4 16" id="KW-0812">Transmembrane</keyword>
<dbReference type="AlphaFoldDB" id="A0A3P8W0H0"/>
<keyword evidence="8" id="KW-0297">G-protein coupled receptor</keyword>
<keyword evidence="10" id="KW-1015">Disulfide bond</keyword>
<reference evidence="18" key="2">
    <citation type="submission" date="2025-08" db="UniProtKB">
        <authorList>
            <consortium name="Ensembl"/>
        </authorList>
    </citation>
    <scope>IDENTIFICATION</scope>
</reference>
<name>A0A3P8W0H0_CYNSE</name>
<keyword evidence="11" id="KW-0675">Receptor</keyword>
<dbReference type="GO" id="GO:0007193">
    <property type="term" value="P:adenylate cyclase-inhibiting G protein-coupled receptor signaling pathway"/>
    <property type="evidence" value="ECO:0007669"/>
    <property type="project" value="TreeGrafter"/>
</dbReference>
<dbReference type="InterPro" id="IPR000276">
    <property type="entry name" value="GPCR_Rhodpsn"/>
</dbReference>
<dbReference type="Gene3D" id="1.20.1070.10">
    <property type="entry name" value="Rhodopsin 7-helix transmembrane proteins"/>
    <property type="match status" value="1"/>
</dbReference>